<dbReference type="EMBL" id="AGCJ01000032">
    <property type="protein sequence ID" value="EHM41513.1"/>
    <property type="molecule type" value="Genomic_DNA"/>
</dbReference>
<dbReference type="HOGENOM" id="CLU_137371_2_1_9"/>
<dbReference type="InterPro" id="IPR051610">
    <property type="entry name" value="GPI/OXD"/>
</dbReference>
<dbReference type="GO" id="GO:0046872">
    <property type="term" value="F:metal ion binding"/>
    <property type="evidence" value="ECO:0007669"/>
    <property type="project" value="UniProtKB-KW"/>
</dbReference>
<dbReference type="SUPFAM" id="SSF51182">
    <property type="entry name" value="RmlC-like cupins"/>
    <property type="match status" value="1"/>
</dbReference>
<sequence length="115" mass="12684">MEQRVYEISAYAKQSEEKALKTVIRSTDSTSLSVWVMKPGQAVRDHVHHKGEDVWICLQGTGVFHPAEDEKVPVSAGKIVVTPKGVCHGMVNTGEEDFIFVSVCPQLSDYEALPV</sequence>
<dbReference type="Gene3D" id="2.60.120.10">
    <property type="entry name" value="Jelly Rolls"/>
    <property type="match status" value="1"/>
</dbReference>
<keyword evidence="1" id="KW-0479">Metal-binding</keyword>
<dbReference type="AlphaFoldDB" id="G9YH08"/>
<accession>G9YH08</accession>
<dbReference type="Pfam" id="PF07883">
    <property type="entry name" value="Cupin_2"/>
    <property type="match status" value="1"/>
</dbReference>
<name>G9YH08_9FIRM</name>
<evidence type="ECO:0000313" key="3">
    <source>
        <dbReference type="EMBL" id="EHM41513.1"/>
    </source>
</evidence>
<dbReference type="InterPro" id="IPR013096">
    <property type="entry name" value="Cupin_2"/>
</dbReference>
<feature type="domain" description="Cupin type-2" evidence="2">
    <location>
        <begin position="34"/>
        <end position="103"/>
    </location>
</feature>
<protein>
    <submittedName>
        <fullName evidence="3">Cupin domain protein</fullName>
    </submittedName>
</protein>
<evidence type="ECO:0000259" key="2">
    <source>
        <dbReference type="Pfam" id="PF07883"/>
    </source>
</evidence>
<dbReference type="Proteomes" id="UP000005481">
    <property type="component" value="Unassembled WGS sequence"/>
</dbReference>
<dbReference type="STRING" id="861450.HMPREF0080_00933"/>
<dbReference type="OrthoDB" id="9797047at2"/>
<dbReference type="eggNOG" id="COG0662">
    <property type="taxonomic scope" value="Bacteria"/>
</dbReference>
<dbReference type="CDD" id="cd07008">
    <property type="entry name" value="cupin_yp_001338853-like"/>
    <property type="match status" value="1"/>
</dbReference>
<proteinExistence type="predicted"/>
<comment type="caution">
    <text evidence="3">The sequence shown here is derived from an EMBL/GenBank/DDBJ whole genome shotgun (WGS) entry which is preliminary data.</text>
</comment>
<organism evidence="3 4">
    <name type="scientific">Anaeroglobus geminatus F0357</name>
    <dbReference type="NCBI Taxonomy" id="861450"/>
    <lineage>
        <taxon>Bacteria</taxon>
        <taxon>Bacillati</taxon>
        <taxon>Bacillota</taxon>
        <taxon>Negativicutes</taxon>
        <taxon>Veillonellales</taxon>
        <taxon>Veillonellaceae</taxon>
        <taxon>Anaeroglobus</taxon>
    </lineage>
</organism>
<evidence type="ECO:0000313" key="4">
    <source>
        <dbReference type="Proteomes" id="UP000005481"/>
    </source>
</evidence>
<keyword evidence="4" id="KW-1185">Reference proteome</keyword>
<gene>
    <name evidence="3" type="ORF">HMPREF0080_00933</name>
</gene>
<dbReference type="PANTHER" id="PTHR35848:SF6">
    <property type="entry name" value="CUPIN TYPE-2 DOMAIN-CONTAINING PROTEIN"/>
    <property type="match status" value="1"/>
</dbReference>
<dbReference type="InterPro" id="IPR014710">
    <property type="entry name" value="RmlC-like_jellyroll"/>
</dbReference>
<dbReference type="PANTHER" id="PTHR35848">
    <property type="entry name" value="OXALATE-BINDING PROTEIN"/>
    <property type="match status" value="1"/>
</dbReference>
<dbReference type="RefSeq" id="WP_006789914.1">
    <property type="nucleotide sequence ID" value="NZ_JH417580.1"/>
</dbReference>
<evidence type="ECO:0000256" key="1">
    <source>
        <dbReference type="ARBA" id="ARBA00022723"/>
    </source>
</evidence>
<dbReference type="InterPro" id="IPR011051">
    <property type="entry name" value="RmlC_Cupin_sf"/>
</dbReference>
<reference evidence="3 4" key="1">
    <citation type="submission" date="2011-08" db="EMBL/GenBank/DDBJ databases">
        <authorList>
            <person name="Weinstock G."/>
            <person name="Sodergren E."/>
            <person name="Clifton S."/>
            <person name="Fulton L."/>
            <person name="Fulton B."/>
            <person name="Courtney L."/>
            <person name="Fronick C."/>
            <person name="Harrison M."/>
            <person name="Strong C."/>
            <person name="Farmer C."/>
            <person name="Delahaunty K."/>
            <person name="Markovic C."/>
            <person name="Hall O."/>
            <person name="Minx P."/>
            <person name="Tomlinson C."/>
            <person name="Mitreva M."/>
            <person name="Hou S."/>
            <person name="Chen J."/>
            <person name="Wollam A."/>
            <person name="Pepin K.H."/>
            <person name="Johnson M."/>
            <person name="Bhonagiri V."/>
            <person name="Zhang X."/>
            <person name="Suruliraj S."/>
            <person name="Warren W."/>
            <person name="Chinwalla A."/>
            <person name="Mardis E.R."/>
            <person name="Wilson R.K."/>
        </authorList>
    </citation>
    <scope>NUCLEOTIDE SEQUENCE [LARGE SCALE GENOMIC DNA]</scope>
    <source>
        <strain evidence="3 4">F0357</strain>
    </source>
</reference>